<evidence type="ECO:0000313" key="11">
    <source>
        <dbReference type="Proteomes" id="UP000614200"/>
    </source>
</evidence>
<feature type="domain" description="Glycosyl hydrolase family 4 C-terminal" evidence="9">
    <location>
        <begin position="198"/>
        <end position="439"/>
    </location>
</feature>
<evidence type="ECO:0000256" key="8">
    <source>
        <dbReference type="RuleBase" id="RU361152"/>
    </source>
</evidence>
<keyword evidence="3" id="KW-0479">Metal-binding</keyword>
<dbReference type="Pfam" id="PF02056">
    <property type="entry name" value="Glyco_hydro_4"/>
    <property type="match status" value="1"/>
</dbReference>
<proteinExistence type="inferred from homology"/>
<keyword evidence="7 8" id="KW-0326">Glycosidase</keyword>
<evidence type="ECO:0000313" key="10">
    <source>
        <dbReference type="EMBL" id="MBF4692477.1"/>
    </source>
</evidence>
<keyword evidence="11" id="KW-1185">Reference proteome</keyword>
<dbReference type="RefSeq" id="WP_194700704.1">
    <property type="nucleotide sequence ID" value="NZ_JADKNH010000002.1"/>
</dbReference>
<dbReference type="PANTHER" id="PTHR32092:SF5">
    <property type="entry name" value="6-PHOSPHO-BETA-GLUCOSIDASE"/>
    <property type="match status" value="1"/>
</dbReference>
<evidence type="ECO:0000256" key="4">
    <source>
        <dbReference type="ARBA" id="ARBA00022801"/>
    </source>
</evidence>
<name>A0ABR9ZPT3_9FIRM</name>
<keyword evidence="4 8" id="KW-0378">Hydrolase</keyword>
<sequence>MTKKPVKIVTIGGGSSYTPELVEGFIKRYDELPVKELWLVDIEEGQEKLEIVGNLAKRMVEKAGLPMKIFLTLDREKALPNADFVTTQFRVGLLDARIKDERIPLSHGLIGQETNGLGGMFKGLRTIPVILDIVKDIKKYCPDAWLINFTNPSGMVTEAVLKYTDHTKVVGLCNVPIGMQMSLALMLDVPPEKLRLQIAGLNHHFFATDVFLEGKSVMPEVLEKYIAFSNEYAIKERMAMMKASRENIGKEGHKAEESLSKTPMLMPFSEAFLRGIQAVPCGYMMYYYHTKEMLEMEVEEYKQGNVRAEVVKRTEAELFELYKDEHLNIKPPQLEKRGGAHYSDAACNLIASIYTDKGDIQYVNCKNNGAVTGIDNNSGVEIAAVITADGPKPMAIGTLPPTIRGTIQNIKAFETLVCEAAVTGDKNIAITALNNNPLVPSDTMAAEIFEEMLEAHKRHLPNFFK</sequence>
<dbReference type="InterPro" id="IPR001088">
    <property type="entry name" value="Glyco_hydro_4"/>
</dbReference>
<dbReference type="SUPFAM" id="SSF56327">
    <property type="entry name" value="LDH C-terminal domain-like"/>
    <property type="match status" value="1"/>
</dbReference>
<gene>
    <name evidence="10" type="ORF">ISU02_05080</name>
</gene>
<dbReference type="SUPFAM" id="SSF51735">
    <property type="entry name" value="NAD(P)-binding Rossmann-fold domains"/>
    <property type="match status" value="1"/>
</dbReference>
<dbReference type="PROSITE" id="PS01324">
    <property type="entry name" value="GLYCOSYL_HYDROL_F4"/>
    <property type="match status" value="1"/>
</dbReference>
<comment type="similarity">
    <text evidence="1 8">Belongs to the glycosyl hydrolase 4 family.</text>
</comment>
<dbReference type="InterPro" id="IPR019802">
    <property type="entry name" value="GlycHydrolase_4_CS"/>
</dbReference>
<dbReference type="InterPro" id="IPR015955">
    <property type="entry name" value="Lactate_DH/Glyco_Ohase_4_C"/>
</dbReference>
<evidence type="ECO:0000256" key="6">
    <source>
        <dbReference type="ARBA" id="ARBA00023211"/>
    </source>
</evidence>
<dbReference type="Pfam" id="PF11975">
    <property type="entry name" value="Glyco_hydro_4C"/>
    <property type="match status" value="1"/>
</dbReference>
<dbReference type="CDD" id="cd05296">
    <property type="entry name" value="GH4_P_beta_glucosidase"/>
    <property type="match status" value="1"/>
</dbReference>
<evidence type="ECO:0000256" key="7">
    <source>
        <dbReference type="ARBA" id="ARBA00023295"/>
    </source>
</evidence>
<comment type="caution">
    <text evidence="10">The sequence shown here is derived from an EMBL/GenBank/DDBJ whole genome shotgun (WGS) entry which is preliminary data.</text>
</comment>
<protein>
    <submittedName>
        <fullName evidence="10">6-phospho-beta-glucosidase</fullName>
    </submittedName>
</protein>
<organism evidence="10 11">
    <name type="scientific">Fusibacter ferrireducens</name>
    <dbReference type="NCBI Taxonomy" id="2785058"/>
    <lineage>
        <taxon>Bacteria</taxon>
        <taxon>Bacillati</taxon>
        <taxon>Bacillota</taxon>
        <taxon>Clostridia</taxon>
        <taxon>Eubacteriales</taxon>
        <taxon>Eubacteriales Family XII. Incertae Sedis</taxon>
        <taxon>Fusibacter</taxon>
    </lineage>
</organism>
<keyword evidence="6" id="KW-0464">Manganese</keyword>
<dbReference type="Proteomes" id="UP000614200">
    <property type="component" value="Unassembled WGS sequence"/>
</dbReference>
<evidence type="ECO:0000256" key="1">
    <source>
        <dbReference type="ARBA" id="ARBA00010141"/>
    </source>
</evidence>
<evidence type="ECO:0000256" key="2">
    <source>
        <dbReference type="ARBA" id="ARBA00011881"/>
    </source>
</evidence>
<evidence type="ECO:0000256" key="3">
    <source>
        <dbReference type="ARBA" id="ARBA00022723"/>
    </source>
</evidence>
<dbReference type="PANTHER" id="PTHR32092">
    <property type="entry name" value="6-PHOSPHO-BETA-GLUCOSIDASE-RELATED"/>
    <property type="match status" value="1"/>
</dbReference>
<keyword evidence="5 8" id="KW-0520">NAD</keyword>
<dbReference type="Gene3D" id="3.40.50.720">
    <property type="entry name" value="NAD(P)-binding Rossmann-like Domain"/>
    <property type="match status" value="1"/>
</dbReference>
<evidence type="ECO:0000256" key="5">
    <source>
        <dbReference type="ARBA" id="ARBA00023027"/>
    </source>
</evidence>
<comment type="cofactor">
    <cofactor evidence="8">
        <name>NAD(+)</name>
        <dbReference type="ChEBI" id="CHEBI:57540"/>
    </cofactor>
    <text evidence="8">Binds 1 NAD(+) per subunit.</text>
</comment>
<dbReference type="Gene3D" id="3.90.110.10">
    <property type="entry name" value="Lactate dehydrogenase/glycoside hydrolase, family 4, C-terminal"/>
    <property type="match status" value="1"/>
</dbReference>
<dbReference type="InterPro" id="IPR022616">
    <property type="entry name" value="Glyco_hydro_4_C"/>
</dbReference>
<dbReference type="InterPro" id="IPR036291">
    <property type="entry name" value="NAD(P)-bd_dom_sf"/>
</dbReference>
<comment type="subunit">
    <text evidence="2">Homotetramer.</text>
</comment>
<reference evidence="10 11" key="1">
    <citation type="submission" date="2020-11" db="EMBL/GenBank/DDBJ databases">
        <title>Fusibacter basophilias sp. nov.</title>
        <authorList>
            <person name="Qiu D."/>
        </authorList>
    </citation>
    <scope>NUCLEOTIDE SEQUENCE [LARGE SCALE GENOMIC DNA]</scope>
    <source>
        <strain evidence="10 11">Q10-2</strain>
    </source>
</reference>
<accession>A0ABR9ZPT3</accession>
<dbReference type="EMBL" id="JADKNH010000002">
    <property type="protein sequence ID" value="MBF4692477.1"/>
    <property type="molecule type" value="Genomic_DNA"/>
</dbReference>
<evidence type="ECO:0000259" key="9">
    <source>
        <dbReference type="Pfam" id="PF11975"/>
    </source>
</evidence>
<dbReference type="PRINTS" id="PR00732">
    <property type="entry name" value="GLHYDRLASE4"/>
</dbReference>